<keyword evidence="2" id="KW-0012">Acyltransferase</keyword>
<sequence length="157" mass="17851">MKINIRLAQQIDIDVMFEIISYYANDGIMLPRSKNILLHQLNDFAVVEVNGEVIGCGSLCQLGDDLVEVRSFGVLPIYKGQGLGKKLLQFLVHEASLRKIPNVMALTYEVEFFTRNGFEVVDKEIFPEKVWKDCIHCKKLDCCDEIAVLKKLDSLDN</sequence>
<dbReference type="Pfam" id="PF13508">
    <property type="entry name" value="Acetyltransf_7"/>
    <property type="match status" value="1"/>
</dbReference>
<dbReference type="PROSITE" id="PS51186">
    <property type="entry name" value="GNAT"/>
    <property type="match status" value="1"/>
</dbReference>
<evidence type="ECO:0000256" key="1">
    <source>
        <dbReference type="ARBA" id="ARBA00022679"/>
    </source>
</evidence>
<protein>
    <submittedName>
        <fullName evidence="4">N-acetyltransferase</fullName>
    </submittedName>
</protein>
<keyword evidence="1" id="KW-0808">Transferase</keyword>
<dbReference type="InterPro" id="IPR016181">
    <property type="entry name" value="Acyl_CoA_acyltransferase"/>
</dbReference>
<evidence type="ECO:0000313" key="4">
    <source>
        <dbReference type="EMBL" id="MDP5273063.1"/>
    </source>
</evidence>
<evidence type="ECO:0000313" key="5">
    <source>
        <dbReference type="Proteomes" id="UP001231941"/>
    </source>
</evidence>
<evidence type="ECO:0000259" key="3">
    <source>
        <dbReference type="PROSITE" id="PS51186"/>
    </source>
</evidence>
<dbReference type="InterPro" id="IPR010167">
    <property type="entry name" value="NH2A_AcTrfase"/>
</dbReference>
<reference evidence="4 5" key="1">
    <citation type="submission" date="2023-08" db="EMBL/GenBank/DDBJ databases">
        <authorList>
            <person name="Park J.-S."/>
        </authorList>
    </citation>
    <scope>NUCLEOTIDE SEQUENCE [LARGE SCALE GENOMIC DNA]</scope>
    <source>
        <strain evidence="4 5">2205SS18-9</strain>
    </source>
</reference>
<dbReference type="CDD" id="cd04301">
    <property type="entry name" value="NAT_SF"/>
    <property type="match status" value="1"/>
</dbReference>
<gene>
    <name evidence="4" type="ORF">Q5Y73_03005</name>
</gene>
<keyword evidence="5" id="KW-1185">Reference proteome</keyword>
<dbReference type="PANTHER" id="PTHR30602:SF12">
    <property type="entry name" value="AMINO-ACID ACETYLTRANSFERASE NAGS1, CHLOROPLASTIC-RELATED"/>
    <property type="match status" value="1"/>
</dbReference>
<dbReference type="RefSeq" id="WP_305990356.1">
    <property type="nucleotide sequence ID" value="NZ_JAVAMP010000001.1"/>
</dbReference>
<comment type="caution">
    <text evidence="4">The sequence shown here is derived from an EMBL/GenBank/DDBJ whole genome shotgun (WGS) entry which is preliminary data.</text>
</comment>
<evidence type="ECO:0000256" key="2">
    <source>
        <dbReference type="ARBA" id="ARBA00023315"/>
    </source>
</evidence>
<dbReference type="InterPro" id="IPR000182">
    <property type="entry name" value="GNAT_dom"/>
</dbReference>
<organism evidence="4 5">
    <name type="scientific">Chengkuizengella axinellae</name>
    <dbReference type="NCBI Taxonomy" id="3064388"/>
    <lineage>
        <taxon>Bacteria</taxon>
        <taxon>Bacillati</taxon>
        <taxon>Bacillota</taxon>
        <taxon>Bacilli</taxon>
        <taxon>Bacillales</taxon>
        <taxon>Paenibacillaceae</taxon>
        <taxon>Chengkuizengella</taxon>
    </lineage>
</organism>
<proteinExistence type="predicted"/>
<dbReference type="Gene3D" id="3.40.630.30">
    <property type="match status" value="1"/>
</dbReference>
<dbReference type="EMBL" id="JAVAMP010000001">
    <property type="protein sequence ID" value="MDP5273063.1"/>
    <property type="molecule type" value="Genomic_DNA"/>
</dbReference>
<dbReference type="PANTHER" id="PTHR30602">
    <property type="entry name" value="AMINO-ACID ACETYLTRANSFERASE"/>
    <property type="match status" value="1"/>
</dbReference>
<accession>A0ABT9IUQ8</accession>
<dbReference type="SUPFAM" id="SSF55729">
    <property type="entry name" value="Acyl-CoA N-acyltransferases (Nat)"/>
    <property type="match status" value="1"/>
</dbReference>
<feature type="domain" description="N-acetyltransferase" evidence="3">
    <location>
        <begin position="3"/>
        <end position="141"/>
    </location>
</feature>
<dbReference type="Proteomes" id="UP001231941">
    <property type="component" value="Unassembled WGS sequence"/>
</dbReference>
<dbReference type="NCBIfam" id="NF005840">
    <property type="entry name" value="PRK07757.1"/>
    <property type="match status" value="1"/>
</dbReference>
<name>A0ABT9IUQ8_9BACL</name>